<evidence type="ECO:0000313" key="2">
    <source>
        <dbReference type="Proteomes" id="UP000430368"/>
    </source>
</evidence>
<dbReference type="Proteomes" id="UP000430368">
    <property type="component" value="Chromosome"/>
</dbReference>
<evidence type="ECO:0000313" key="1">
    <source>
        <dbReference type="EMBL" id="QHA89975.1"/>
    </source>
</evidence>
<keyword evidence="2" id="KW-1185">Reference proteome</keyword>
<protein>
    <submittedName>
        <fullName evidence="1">DUF1737 domain-containing protein</fullName>
    </submittedName>
</protein>
<organism evidence="1 2">
    <name type="scientific">Serratia rhizosphaerae</name>
    <dbReference type="NCBI Taxonomy" id="2597702"/>
    <lineage>
        <taxon>Bacteria</taxon>
        <taxon>Pseudomonadati</taxon>
        <taxon>Pseudomonadota</taxon>
        <taxon>Gammaproteobacteria</taxon>
        <taxon>Enterobacterales</taxon>
        <taxon>Yersiniaceae</taxon>
        <taxon>Serratia</taxon>
    </lineage>
</organism>
<name>A0ABX6GUR2_9GAMM</name>
<accession>A0ABX6GUR2</accession>
<sequence length="55" mass="6244">MIKAVNHLFGVLFHLLQGLRAIQVLAADDKPDFALCKYVHQKLQVGWRLLGMVRA</sequence>
<proteinExistence type="predicted"/>
<reference evidence="1 2" key="1">
    <citation type="submission" date="2019-07" db="EMBL/GenBank/DDBJ databases">
        <title>Serratia dokdonensis sp. nov., an elicitor of systemic resistance in Nicotiana Tabacum.</title>
        <authorList>
            <person name="Son J.-S."/>
            <person name="Hwang Y.-J."/>
            <person name="Lee S.-Y."/>
            <person name="Ghim S.-Y."/>
        </authorList>
    </citation>
    <scope>NUCLEOTIDE SEQUENCE [LARGE SCALE GENOMIC DNA]</scope>
    <source>
        <strain evidence="1 2">KUDC3025</strain>
    </source>
</reference>
<dbReference type="EMBL" id="CP041764">
    <property type="protein sequence ID" value="QHA89975.1"/>
    <property type="molecule type" value="Genomic_DNA"/>
</dbReference>
<gene>
    <name evidence="1" type="ORF">FO014_21255</name>
</gene>